<dbReference type="Proteomes" id="UP000032233">
    <property type="component" value="Unassembled WGS sequence"/>
</dbReference>
<gene>
    <name evidence="1" type="ORF">X474_15195</name>
</gene>
<evidence type="ECO:0000313" key="2">
    <source>
        <dbReference type="Proteomes" id="UP000032233"/>
    </source>
</evidence>
<name>A0A0D2JUU1_9BACT</name>
<dbReference type="AlphaFoldDB" id="A0A0D2JUU1"/>
<proteinExistence type="predicted"/>
<organism evidence="1 2">
    <name type="scientific">Dethiosulfatarculus sandiegensis</name>
    <dbReference type="NCBI Taxonomy" id="1429043"/>
    <lineage>
        <taxon>Bacteria</taxon>
        <taxon>Pseudomonadati</taxon>
        <taxon>Thermodesulfobacteriota</taxon>
        <taxon>Desulfarculia</taxon>
        <taxon>Desulfarculales</taxon>
        <taxon>Desulfarculaceae</taxon>
        <taxon>Dethiosulfatarculus</taxon>
    </lineage>
</organism>
<dbReference type="STRING" id="1429043.X474_15195"/>
<dbReference type="RefSeq" id="WP_044349647.1">
    <property type="nucleotide sequence ID" value="NZ_AZAC01000017.1"/>
</dbReference>
<accession>A0A0D2JUU1</accession>
<dbReference type="InterPro" id="IPR005358">
    <property type="entry name" value="Puta_zinc/iron-chelating_dom"/>
</dbReference>
<comment type="caution">
    <text evidence="1">The sequence shown here is derived from an EMBL/GenBank/DDBJ whole genome shotgun (WGS) entry which is preliminary data.</text>
</comment>
<sequence>MDKTVQANLATRLGHAWKQRQLENLKAWAARELIHLRPMDEKGALAIIKRKQICANPPEQAEAQKAYFLEQAGLLSELAALKDCLGCGTCCRTSSPTLYAKDLNLAQKLTKSSMYTLRSGERVYSARTQKGSILKNDLIKIREQEGACLFLNRAFKCTIHPNHPLQCRHLECWSNQNAANLDSLPRLERETLYAGNQTALALIKEYDLKIPARKLDRLLIGVSRDNNPAQAASALELMQLDHHLRQGISNTYGFGPDELLLLLGRPALSLAPLYGLSLKVRPDGRPALLPLAKA</sequence>
<dbReference type="PANTHER" id="PTHR35866:SF1">
    <property type="entry name" value="YKGJ FAMILY CYSTEINE CLUSTER PROTEIN"/>
    <property type="match status" value="1"/>
</dbReference>
<keyword evidence="2" id="KW-1185">Reference proteome</keyword>
<dbReference type="PANTHER" id="PTHR35866">
    <property type="entry name" value="PUTATIVE-RELATED"/>
    <property type="match status" value="1"/>
</dbReference>
<dbReference type="Pfam" id="PF03692">
    <property type="entry name" value="CxxCxxCC"/>
    <property type="match status" value="1"/>
</dbReference>
<evidence type="ECO:0000313" key="1">
    <source>
        <dbReference type="EMBL" id="KIX13305.1"/>
    </source>
</evidence>
<dbReference type="OrthoDB" id="9780934at2"/>
<protein>
    <submittedName>
        <fullName evidence="1">Uncharacterized protein</fullName>
    </submittedName>
</protein>
<dbReference type="InParanoid" id="A0A0D2JUU1"/>
<dbReference type="EMBL" id="AZAC01000017">
    <property type="protein sequence ID" value="KIX13305.1"/>
    <property type="molecule type" value="Genomic_DNA"/>
</dbReference>
<reference evidence="1 2" key="1">
    <citation type="submission" date="2013-11" db="EMBL/GenBank/DDBJ databases">
        <title>Metagenomic analysis of a methanogenic consortium involved in long chain n-alkane degradation.</title>
        <authorList>
            <person name="Davidova I.A."/>
            <person name="Callaghan A.V."/>
            <person name="Wawrik B."/>
            <person name="Pruitt S."/>
            <person name="Marks C."/>
            <person name="Duncan K.E."/>
            <person name="Suflita J.M."/>
        </authorList>
    </citation>
    <scope>NUCLEOTIDE SEQUENCE [LARGE SCALE GENOMIC DNA]</scope>
    <source>
        <strain evidence="1 2">SPR</strain>
    </source>
</reference>